<name>A0ACC3SHQ0_9PEZI</name>
<proteinExistence type="predicted"/>
<reference evidence="1" key="1">
    <citation type="submission" date="2024-02" db="EMBL/GenBank/DDBJ databases">
        <title>Metagenome Assembled Genome of Zalaria obscura JY119.</title>
        <authorList>
            <person name="Vighnesh L."/>
            <person name="Jagadeeshwari U."/>
            <person name="Venkata Ramana C."/>
            <person name="Sasikala C."/>
        </authorList>
    </citation>
    <scope>NUCLEOTIDE SEQUENCE</scope>
    <source>
        <strain evidence="1">JY119</strain>
    </source>
</reference>
<accession>A0ACC3SHQ0</accession>
<comment type="caution">
    <text evidence="1">The sequence shown here is derived from an EMBL/GenBank/DDBJ whole genome shotgun (WGS) entry which is preliminary data.</text>
</comment>
<organism evidence="1 2">
    <name type="scientific">Zalaria obscura</name>
    <dbReference type="NCBI Taxonomy" id="2024903"/>
    <lineage>
        <taxon>Eukaryota</taxon>
        <taxon>Fungi</taxon>
        <taxon>Dikarya</taxon>
        <taxon>Ascomycota</taxon>
        <taxon>Pezizomycotina</taxon>
        <taxon>Dothideomycetes</taxon>
        <taxon>Dothideomycetidae</taxon>
        <taxon>Dothideales</taxon>
        <taxon>Zalariaceae</taxon>
        <taxon>Zalaria</taxon>
    </lineage>
</organism>
<evidence type="ECO:0000313" key="2">
    <source>
        <dbReference type="Proteomes" id="UP001320706"/>
    </source>
</evidence>
<keyword evidence="2" id="KW-1185">Reference proteome</keyword>
<protein>
    <submittedName>
        <fullName evidence="1">Uncharacterized protein</fullName>
    </submittedName>
</protein>
<dbReference type="EMBL" id="JAMKPW020000012">
    <property type="protein sequence ID" value="KAK8212863.1"/>
    <property type="molecule type" value="Genomic_DNA"/>
</dbReference>
<gene>
    <name evidence="1" type="ORF">M8818_003028</name>
</gene>
<evidence type="ECO:0000313" key="1">
    <source>
        <dbReference type="EMBL" id="KAK8212863.1"/>
    </source>
</evidence>
<sequence length="649" mass="71426">MIPELEIRRSHGIDVGTPQSSSTSISTFPLLGDPKHTFFYVNSASLGVALPDFAQREEPAVLWMLMNQDTEFFPHISIFIRPVIPPVPTDSIATKTKHNSMSLDSDTPPVPKVEEPFSKASTAHMSTGTSARPLCATKAAKKAILRSLDAVSSIDAFAKTIARKIRRGKRLTLHQIKYANRAIQAKSEGKPFVVEEQDRATRISAEDKKDLLGSWALDCCHTGHSTLRLLVTDDNISDSLQSTPRYLMRAYTLDGKNHTNGYSSETLFSPSAFWRNNRTSLSILDMPFDESRQMLGTHLYWADRVLDELLSWTNSLLFAIVHAVLRASHGQLGAHICFIDTSKATTAQGESTAFYFAPKLTNAVGMLDWKGQRLNADGTPKDYKGWHPKTELEKLHERKATHEYLTHGVNMGSSKLIPELEIPSEHGYTGLYEVLRYLRTENYPRTNSSGDDGDDGDEGAKPISPDELDVAESLARRFTPDTSGQETSPAKPPLIILLMFLTLRMRGTSNVLFITRIQSLGYTSADLSQLLTPGYNIRADNLPERAAELNLLRDVQTAVGGPAVLDDKVVSGNEKTKVKYLGDDLNMMARPRISLPKPDIEMEKRRGRAGQTKTDLGAPVPNGGGSEEDGASEQAGDVEAPLTALAGHD</sequence>
<dbReference type="Proteomes" id="UP001320706">
    <property type="component" value="Unassembled WGS sequence"/>
</dbReference>